<dbReference type="EMBL" id="JARXRM010000043">
    <property type="protein sequence ID" value="MDH5824102.1"/>
    <property type="molecule type" value="Genomic_DNA"/>
</dbReference>
<dbReference type="Proteomes" id="UP001156940">
    <property type="component" value="Unassembled WGS sequence"/>
</dbReference>
<accession>A0ABT6JBA2</accession>
<evidence type="ECO:0000313" key="2">
    <source>
        <dbReference type="EMBL" id="MDH5824102.1"/>
    </source>
</evidence>
<keyword evidence="1" id="KW-0472">Membrane</keyword>
<keyword evidence="1" id="KW-0812">Transmembrane</keyword>
<comment type="caution">
    <text evidence="2">The sequence shown here is derived from an EMBL/GenBank/DDBJ whole genome shotgun (WGS) entry which is preliminary data.</text>
</comment>
<feature type="transmembrane region" description="Helical" evidence="1">
    <location>
        <begin position="38"/>
        <end position="55"/>
    </location>
</feature>
<dbReference type="RefSeq" id="WP_280575396.1">
    <property type="nucleotide sequence ID" value="NZ_JARXRM010000043.1"/>
</dbReference>
<evidence type="ECO:0000313" key="3">
    <source>
        <dbReference type="Proteomes" id="UP001156940"/>
    </source>
</evidence>
<evidence type="ECO:0000256" key="1">
    <source>
        <dbReference type="SAM" id="Phobius"/>
    </source>
</evidence>
<reference evidence="2 3" key="1">
    <citation type="submission" date="2023-04" db="EMBL/GenBank/DDBJ databases">
        <title>Luteimonas endophyticus RD2P54.</title>
        <authorList>
            <person name="Sun J.-Q."/>
        </authorList>
    </citation>
    <scope>NUCLEOTIDE SEQUENCE [LARGE SCALE GENOMIC DNA]</scope>
    <source>
        <strain evidence="2 3">RD2P54</strain>
    </source>
</reference>
<gene>
    <name evidence="2" type="ORF">QFW77_14060</name>
</gene>
<keyword evidence="3" id="KW-1185">Reference proteome</keyword>
<protein>
    <submittedName>
        <fullName evidence="2">Uncharacterized protein</fullName>
    </submittedName>
</protein>
<feature type="transmembrane region" description="Helical" evidence="1">
    <location>
        <begin position="61"/>
        <end position="83"/>
    </location>
</feature>
<organism evidence="2 3">
    <name type="scientific">Luteimonas endophytica</name>
    <dbReference type="NCBI Taxonomy" id="3042023"/>
    <lineage>
        <taxon>Bacteria</taxon>
        <taxon>Pseudomonadati</taxon>
        <taxon>Pseudomonadota</taxon>
        <taxon>Gammaproteobacteria</taxon>
        <taxon>Lysobacterales</taxon>
        <taxon>Lysobacteraceae</taxon>
        <taxon>Luteimonas</taxon>
    </lineage>
</organism>
<feature type="transmembrane region" description="Helical" evidence="1">
    <location>
        <begin position="6"/>
        <end position="26"/>
    </location>
</feature>
<name>A0ABT6JBA2_9GAMM</name>
<sequence>MPDGLLLPMIVAASSLPAFLAARAFGADRPRLARLMRLVGVAILAGAVGLAWAGGDRGRVVAVAVVLALAVNGLGLAVLVDALRSRRGGGRH</sequence>
<keyword evidence="1" id="KW-1133">Transmembrane helix</keyword>
<proteinExistence type="predicted"/>